<name>A0A9Q9DBK1_ENSAD</name>
<organism evidence="8 9">
    <name type="scientific">Ensifer adhaerens</name>
    <name type="common">Sinorhizobium morelense</name>
    <dbReference type="NCBI Taxonomy" id="106592"/>
    <lineage>
        <taxon>Bacteria</taxon>
        <taxon>Pseudomonadati</taxon>
        <taxon>Pseudomonadota</taxon>
        <taxon>Alphaproteobacteria</taxon>
        <taxon>Hyphomicrobiales</taxon>
        <taxon>Rhizobiaceae</taxon>
        <taxon>Sinorhizobium/Ensifer group</taxon>
        <taxon>Ensifer</taxon>
    </lineage>
</organism>
<protein>
    <recommendedName>
        <fullName evidence="3">Lectin-like protein BA14k</fullName>
    </recommendedName>
</protein>
<keyword evidence="4" id="KW-1003">Cell membrane</keyword>
<keyword evidence="5" id="KW-0430">Lectin</keyword>
<proteinExistence type="inferred from homology"/>
<keyword evidence="4" id="KW-0472">Membrane</keyword>
<dbReference type="Proteomes" id="UP001055460">
    <property type="component" value="Chromosome"/>
</dbReference>
<dbReference type="GO" id="GO:0016020">
    <property type="term" value="C:membrane"/>
    <property type="evidence" value="ECO:0007669"/>
    <property type="project" value="UniProtKB-SubCell"/>
</dbReference>
<reference evidence="8" key="1">
    <citation type="submission" date="2022-06" db="EMBL/GenBank/DDBJ databases">
        <title>Physiological and biochemical characterization and genomic elucidation of a strain of the genus Ensifer adhaerens M8 that combines arsenic oxidation and chromium reduction.</title>
        <authorList>
            <person name="Li X."/>
            <person name="Yu c."/>
        </authorList>
    </citation>
    <scope>NUCLEOTIDE SEQUENCE</scope>
    <source>
        <strain evidence="8">M8</strain>
    </source>
</reference>
<sequence length="182" mass="21012">MKKIGIVVLAAITALSGITPANALPAVAIERVQKSDVQLVQHREWNGGHHRRRPPGWHGDYRPRPGWDGGYRPRPGWHGGYRPRPGWDGGYRYGYYNGHRGYRYERYGYRRHNDGWWYPLAAFGTGVIIGGAIAAPPARRYETGVNPRHADWCYARYRSYRAWDNSFQPYGGPRQQCYSPYF</sequence>
<evidence type="ECO:0000256" key="3">
    <source>
        <dbReference type="ARBA" id="ARBA00020552"/>
    </source>
</evidence>
<feature type="signal peptide" evidence="7">
    <location>
        <begin position="1"/>
        <end position="23"/>
    </location>
</feature>
<dbReference type="EMBL" id="CP098807">
    <property type="protein sequence ID" value="USJ25196.1"/>
    <property type="molecule type" value="Genomic_DNA"/>
</dbReference>
<evidence type="ECO:0000256" key="1">
    <source>
        <dbReference type="ARBA" id="ARBA00004167"/>
    </source>
</evidence>
<dbReference type="OrthoDB" id="8117189at2"/>
<evidence type="ECO:0000313" key="9">
    <source>
        <dbReference type="Proteomes" id="UP001055460"/>
    </source>
</evidence>
<dbReference type="AlphaFoldDB" id="A0A9Q9DBK1"/>
<evidence type="ECO:0000256" key="5">
    <source>
        <dbReference type="ARBA" id="ARBA00022734"/>
    </source>
</evidence>
<evidence type="ECO:0000256" key="2">
    <source>
        <dbReference type="ARBA" id="ARBA00010270"/>
    </source>
</evidence>
<comment type="function">
    <text evidence="6">Has immunoglobulin-binding and hemagglutination properties, and can bind to mannose. Essential for virulence. May be involved in LPS biosynthesis or polysaccharide transport.</text>
</comment>
<accession>A0A9Q9DBK1</accession>
<comment type="similarity">
    <text evidence="2">Belongs to the BA14k family.</text>
</comment>
<gene>
    <name evidence="8" type="ORF">NE863_09585</name>
</gene>
<dbReference type="Pfam" id="PF07886">
    <property type="entry name" value="BA14K"/>
    <property type="match status" value="1"/>
</dbReference>
<evidence type="ECO:0000313" key="8">
    <source>
        <dbReference type="EMBL" id="USJ25196.1"/>
    </source>
</evidence>
<dbReference type="GO" id="GO:0030246">
    <property type="term" value="F:carbohydrate binding"/>
    <property type="evidence" value="ECO:0007669"/>
    <property type="project" value="UniProtKB-KW"/>
</dbReference>
<comment type="subcellular location">
    <subcellularLocation>
        <location evidence="1">Membrane</location>
        <topology evidence="1">Single-pass membrane protein</topology>
    </subcellularLocation>
</comment>
<evidence type="ECO:0000256" key="7">
    <source>
        <dbReference type="SAM" id="SignalP"/>
    </source>
</evidence>
<evidence type="ECO:0000256" key="4">
    <source>
        <dbReference type="ARBA" id="ARBA00022475"/>
    </source>
</evidence>
<feature type="chain" id="PRO_5040299976" description="Lectin-like protein BA14k" evidence="7">
    <location>
        <begin position="24"/>
        <end position="182"/>
    </location>
</feature>
<dbReference type="RefSeq" id="WP_090294075.1">
    <property type="nucleotide sequence ID" value="NZ_CAXURO020000001.1"/>
</dbReference>
<dbReference type="InterPro" id="IPR012413">
    <property type="entry name" value="BA14K"/>
</dbReference>
<evidence type="ECO:0000256" key="6">
    <source>
        <dbReference type="ARBA" id="ARBA00025321"/>
    </source>
</evidence>
<keyword evidence="7" id="KW-0732">Signal</keyword>